<keyword evidence="13" id="KW-1185">Reference proteome</keyword>
<feature type="repeat" description="Solcar" evidence="10">
    <location>
        <begin position="230"/>
        <end position="327"/>
    </location>
</feature>
<keyword evidence="6" id="KW-1133">Transmembrane helix</keyword>
<keyword evidence="5" id="KW-0677">Repeat</keyword>
<dbReference type="EMBL" id="CM026431">
    <property type="protein sequence ID" value="KAG0558280.1"/>
    <property type="molecule type" value="Genomic_DNA"/>
</dbReference>
<reference evidence="12" key="1">
    <citation type="submission" date="2020-06" db="EMBL/GenBank/DDBJ databases">
        <title>WGS assembly of Ceratodon purpureus strain R40.</title>
        <authorList>
            <person name="Carey S.B."/>
            <person name="Jenkins J."/>
            <person name="Shu S."/>
            <person name="Lovell J.T."/>
            <person name="Sreedasyam A."/>
            <person name="Maumus F."/>
            <person name="Tiley G.P."/>
            <person name="Fernandez-Pozo N."/>
            <person name="Barry K."/>
            <person name="Chen C."/>
            <person name="Wang M."/>
            <person name="Lipzen A."/>
            <person name="Daum C."/>
            <person name="Saski C.A."/>
            <person name="Payton A.C."/>
            <person name="Mcbreen J.C."/>
            <person name="Conrad R.E."/>
            <person name="Kollar L.M."/>
            <person name="Olsson S."/>
            <person name="Huttunen S."/>
            <person name="Landis J.B."/>
            <person name="Wickett N.J."/>
            <person name="Johnson M.G."/>
            <person name="Rensing S.A."/>
            <person name="Grimwood J."/>
            <person name="Schmutz J."/>
            <person name="Mcdaniel S.F."/>
        </authorList>
    </citation>
    <scope>NUCLEOTIDE SEQUENCE</scope>
    <source>
        <strain evidence="12">R40</strain>
    </source>
</reference>
<dbReference type="GO" id="GO:0090422">
    <property type="term" value="F:thiamine pyrophosphate transmembrane transporter activity"/>
    <property type="evidence" value="ECO:0007669"/>
    <property type="project" value="UniProtKB-ARBA"/>
</dbReference>
<evidence type="ECO:0000256" key="10">
    <source>
        <dbReference type="PROSITE-ProRule" id="PRU00282"/>
    </source>
</evidence>
<evidence type="ECO:0000256" key="7">
    <source>
        <dbReference type="ARBA" id="ARBA00023128"/>
    </source>
</evidence>
<evidence type="ECO:0000256" key="8">
    <source>
        <dbReference type="ARBA" id="ARBA00023136"/>
    </source>
</evidence>
<accession>A0A8T0GGY4</accession>
<evidence type="ECO:0000256" key="5">
    <source>
        <dbReference type="ARBA" id="ARBA00022737"/>
    </source>
</evidence>
<dbReference type="PRINTS" id="PR00926">
    <property type="entry name" value="MITOCARRIER"/>
</dbReference>
<evidence type="ECO:0000256" key="6">
    <source>
        <dbReference type="ARBA" id="ARBA00022989"/>
    </source>
</evidence>
<dbReference type="Gene3D" id="1.50.40.10">
    <property type="entry name" value="Mitochondrial carrier domain"/>
    <property type="match status" value="1"/>
</dbReference>
<gene>
    <name evidence="12" type="ORF">KC19_10G015600</name>
</gene>
<evidence type="ECO:0000256" key="1">
    <source>
        <dbReference type="ARBA" id="ARBA00004225"/>
    </source>
</evidence>
<evidence type="ECO:0000256" key="4">
    <source>
        <dbReference type="ARBA" id="ARBA00022692"/>
    </source>
</evidence>
<dbReference type="PROSITE" id="PS50920">
    <property type="entry name" value="SOLCAR"/>
    <property type="match status" value="3"/>
</dbReference>
<dbReference type="PANTHER" id="PTHR24089">
    <property type="entry name" value="SOLUTE CARRIER FAMILY 25"/>
    <property type="match status" value="1"/>
</dbReference>
<keyword evidence="4 10" id="KW-0812">Transmembrane</keyword>
<feature type="repeat" description="Solcar" evidence="10">
    <location>
        <begin position="128"/>
        <end position="214"/>
    </location>
</feature>
<dbReference type="Proteomes" id="UP000822688">
    <property type="component" value="Chromosome 10"/>
</dbReference>
<evidence type="ECO:0000256" key="2">
    <source>
        <dbReference type="ARBA" id="ARBA00006375"/>
    </source>
</evidence>
<feature type="repeat" description="Solcar" evidence="10">
    <location>
        <begin position="17"/>
        <end position="118"/>
    </location>
</feature>
<dbReference type="SUPFAM" id="SSF103506">
    <property type="entry name" value="Mitochondrial carrier"/>
    <property type="match status" value="1"/>
</dbReference>
<comment type="caution">
    <text evidence="12">The sequence shown here is derived from an EMBL/GenBank/DDBJ whole genome shotgun (WGS) entry which is preliminary data.</text>
</comment>
<dbReference type="FunFam" id="1.50.40.10:FF:000011">
    <property type="entry name" value="Mitochondrial thiamine pyrophosphate carrier 1"/>
    <property type="match status" value="1"/>
</dbReference>
<proteinExistence type="inferred from homology"/>
<keyword evidence="7" id="KW-0496">Mitochondrion</keyword>
<dbReference type="AlphaFoldDB" id="A0A8T0GGY4"/>
<comment type="similarity">
    <text evidence="2 11">Belongs to the mitochondrial carrier (TC 2.A.29) family.</text>
</comment>
<keyword evidence="3 11" id="KW-0813">Transport</keyword>
<evidence type="ECO:0000313" key="12">
    <source>
        <dbReference type="EMBL" id="KAG0558280.1"/>
    </source>
</evidence>
<dbReference type="InterPro" id="IPR018108">
    <property type="entry name" value="MCP_transmembrane"/>
</dbReference>
<protein>
    <submittedName>
        <fullName evidence="12">Uncharacterized protein</fullName>
    </submittedName>
</protein>
<evidence type="ECO:0000313" key="13">
    <source>
        <dbReference type="Proteomes" id="UP000822688"/>
    </source>
</evidence>
<evidence type="ECO:0000256" key="9">
    <source>
        <dbReference type="ARBA" id="ARBA00055350"/>
    </source>
</evidence>
<comment type="subcellular location">
    <subcellularLocation>
        <location evidence="1">Mitochondrion membrane</location>
        <topology evidence="1">Multi-pass membrane protein</topology>
    </subcellularLocation>
</comment>
<evidence type="ECO:0000256" key="11">
    <source>
        <dbReference type="RuleBase" id="RU000488"/>
    </source>
</evidence>
<dbReference type="GO" id="GO:0031966">
    <property type="term" value="C:mitochondrial membrane"/>
    <property type="evidence" value="ECO:0007669"/>
    <property type="project" value="UniProtKB-SubCell"/>
</dbReference>
<comment type="function">
    <text evidence="9">Mitochondrial transporter that mediates uptake of thiamine diphosphate (ThDP) into mitochondria.</text>
</comment>
<keyword evidence="8 10" id="KW-0472">Membrane</keyword>
<sequence>MGGGDGDGDGESHGSLHRSTINAIAGAVAGGVARTVVSPLDVIKIRFQVQLEPTSTRAAFAGGMTPGISKYTGVVQAARLIVQEEGIRGLWRGNVAGLVMQMPYTAIQFVVMSNFKTLVSSSPQAARYEGSLSYVGGALAGSAATLGSYPFDLLRTVLASQGEPKVYPNMRSAMVDIYKRKGVRGLYAGLTPTLLEIVPYAGLQFGSYDTLKRWTHALNQLKDGSGDTSLSNTQQIACGFGAGLFAKLCCHPLDVIKKRYQVEGLMRDLRYGARIEDRAYKGMLDAIRRIVAEEGLKGLYKGTLPSLVKAAPNSAIIFYVHESTVAWLTSHF</sequence>
<name>A0A8T0GGY4_CERPU</name>
<organism evidence="12 13">
    <name type="scientific">Ceratodon purpureus</name>
    <name type="common">Fire moss</name>
    <name type="synonym">Dicranum purpureum</name>
    <dbReference type="NCBI Taxonomy" id="3225"/>
    <lineage>
        <taxon>Eukaryota</taxon>
        <taxon>Viridiplantae</taxon>
        <taxon>Streptophyta</taxon>
        <taxon>Embryophyta</taxon>
        <taxon>Bryophyta</taxon>
        <taxon>Bryophytina</taxon>
        <taxon>Bryopsida</taxon>
        <taxon>Dicranidae</taxon>
        <taxon>Pseudoditrichales</taxon>
        <taxon>Ditrichaceae</taxon>
        <taxon>Ceratodon</taxon>
    </lineage>
</organism>
<dbReference type="InterPro" id="IPR023395">
    <property type="entry name" value="MCP_dom_sf"/>
</dbReference>
<evidence type="ECO:0000256" key="3">
    <source>
        <dbReference type="ARBA" id="ARBA00022448"/>
    </source>
</evidence>
<dbReference type="InterPro" id="IPR002067">
    <property type="entry name" value="MCP"/>
</dbReference>
<dbReference type="Pfam" id="PF00153">
    <property type="entry name" value="Mito_carr"/>
    <property type="match status" value="3"/>
</dbReference>